<gene>
    <name evidence="2" type="ORF">EYW49_06300</name>
</gene>
<proteinExistence type="predicted"/>
<dbReference type="SUPFAM" id="SSF53850">
    <property type="entry name" value="Periplasmic binding protein-like II"/>
    <property type="match status" value="1"/>
</dbReference>
<sequence length="352" mass="37860">MSGFTVTAARVRTVAIGLFLGTTLLAGGTSGVRAEGSLVMYCGVDEAWCRSMATTYEKETGVKVDMIRMSAGETYARIRAEKENPHGDIWWGGTGDPHLQAADDGLTEPYVSPKRATLHDWAQKQAAIAHDRTVGIYMGALGFGYNKDELARRKLTAPACWADLIKPEFKGEVQMADPNASGTAWTVLATIIQLMGEENAFTYLKALHANVNEYPKTGAAPALSIGQGETLIGIAFQHDIINVARSGKPAQVVSPCEGTGYEIGSMSLIKGAPHLDAAKKFYEWALTPAAQKLAAAAGSFQIPSNPETPVPPESPDLSKIKLIAYDFTTYGSKATRNRILARWAEQVKNAPR</sequence>
<dbReference type="EMBL" id="SJFN01000007">
    <property type="protein sequence ID" value="TBW39479.1"/>
    <property type="molecule type" value="Genomic_DNA"/>
</dbReference>
<keyword evidence="3" id="KW-1185">Reference proteome</keyword>
<dbReference type="Pfam" id="PF13343">
    <property type="entry name" value="SBP_bac_6"/>
    <property type="match status" value="1"/>
</dbReference>
<dbReference type="InterPro" id="IPR026045">
    <property type="entry name" value="Ferric-bd"/>
</dbReference>
<evidence type="ECO:0000256" key="1">
    <source>
        <dbReference type="ARBA" id="ARBA00022729"/>
    </source>
</evidence>
<dbReference type="GO" id="GO:0030976">
    <property type="term" value="F:thiamine pyrophosphate binding"/>
    <property type="evidence" value="ECO:0007669"/>
    <property type="project" value="TreeGrafter"/>
</dbReference>
<dbReference type="PANTHER" id="PTHR30006">
    <property type="entry name" value="THIAMINE-BINDING PERIPLASMIC PROTEIN-RELATED"/>
    <property type="match status" value="1"/>
</dbReference>
<dbReference type="GO" id="GO:0030288">
    <property type="term" value="C:outer membrane-bounded periplasmic space"/>
    <property type="evidence" value="ECO:0007669"/>
    <property type="project" value="TreeGrafter"/>
</dbReference>
<evidence type="ECO:0000313" key="3">
    <source>
        <dbReference type="Proteomes" id="UP000292781"/>
    </source>
</evidence>
<dbReference type="PANTHER" id="PTHR30006:SF2">
    <property type="entry name" value="ABC TRANSPORTER SUBSTRATE-BINDING PROTEIN"/>
    <property type="match status" value="1"/>
</dbReference>
<accession>A0A4Q9VTQ6</accession>
<dbReference type="Proteomes" id="UP000292781">
    <property type="component" value="Unassembled WGS sequence"/>
</dbReference>
<comment type="caution">
    <text evidence="2">The sequence shown here is derived from an EMBL/GenBank/DDBJ whole genome shotgun (WGS) entry which is preliminary data.</text>
</comment>
<protein>
    <submittedName>
        <fullName evidence="2">ABC transporter substrate-binding protein</fullName>
    </submittedName>
</protein>
<dbReference type="OrthoDB" id="9766989at2"/>
<keyword evidence="1" id="KW-0732">Signal</keyword>
<dbReference type="PIRSF" id="PIRSF002825">
    <property type="entry name" value="CfbpA"/>
    <property type="match status" value="1"/>
</dbReference>
<dbReference type="AlphaFoldDB" id="A0A4Q9VTQ6"/>
<organism evidence="2 3">
    <name type="scientific">Siculibacillus lacustris</name>
    <dbReference type="NCBI Taxonomy" id="1549641"/>
    <lineage>
        <taxon>Bacteria</taxon>
        <taxon>Pseudomonadati</taxon>
        <taxon>Pseudomonadota</taxon>
        <taxon>Alphaproteobacteria</taxon>
        <taxon>Hyphomicrobiales</taxon>
        <taxon>Ancalomicrobiaceae</taxon>
        <taxon>Siculibacillus</taxon>
    </lineage>
</organism>
<dbReference type="RefSeq" id="WP_131307336.1">
    <property type="nucleotide sequence ID" value="NZ_SJFN01000007.1"/>
</dbReference>
<dbReference type="GO" id="GO:0030975">
    <property type="term" value="F:thiamine binding"/>
    <property type="evidence" value="ECO:0007669"/>
    <property type="project" value="TreeGrafter"/>
</dbReference>
<evidence type="ECO:0000313" key="2">
    <source>
        <dbReference type="EMBL" id="TBW39479.1"/>
    </source>
</evidence>
<name>A0A4Q9VTQ6_9HYPH</name>
<dbReference type="GO" id="GO:0015888">
    <property type="term" value="P:thiamine transport"/>
    <property type="evidence" value="ECO:0007669"/>
    <property type="project" value="TreeGrafter"/>
</dbReference>
<dbReference type="Gene3D" id="3.40.190.10">
    <property type="entry name" value="Periplasmic binding protein-like II"/>
    <property type="match status" value="2"/>
</dbReference>
<reference evidence="2 3" key="1">
    <citation type="submission" date="2019-02" db="EMBL/GenBank/DDBJ databases">
        <title>Siculibacillus lacustris gen. nov., sp. nov., a new rosette-forming bacterium isolated from a freshwater crater lake (Lake St. Ana, Romania).</title>
        <authorList>
            <person name="Felfoldi T."/>
            <person name="Marton Z."/>
            <person name="Szabo A."/>
            <person name="Mentes A."/>
            <person name="Boka K."/>
            <person name="Marialigeti K."/>
            <person name="Mathe I."/>
            <person name="Koncz M."/>
            <person name="Schumann P."/>
            <person name="Toth E."/>
        </authorList>
    </citation>
    <scope>NUCLEOTIDE SEQUENCE [LARGE SCALE GENOMIC DNA]</scope>
    <source>
        <strain evidence="2 3">SA-279</strain>
    </source>
</reference>
<dbReference type="CDD" id="cd13544">
    <property type="entry name" value="PBP2_Fbp_like_1"/>
    <property type="match status" value="1"/>
</dbReference>